<reference evidence="4 5" key="1">
    <citation type="journal article" date="2014" name="BMC Genomics">
        <title>Adaptive genomic structural variation in the grape powdery mildew pathogen, Erysiphe necator.</title>
        <authorList>
            <person name="Jones L."/>
            <person name="Riaz S."/>
            <person name="Morales-Cruz A."/>
            <person name="Amrine K.C."/>
            <person name="McGuire B."/>
            <person name="Gubler W.D."/>
            <person name="Walker M.A."/>
            <person name="Cantu D."/>
        </authorList>
    </citation>
    <scope>NUCLEOTIDE SEQUENCE [LARGE SCALE GENOMIC DNA]</scope>
    <source>
        <strain evidence="5">c</strain>
    </source>
</reference>
<dbReference type="InterPro" id="IPR018466">
    <property type="entry name" value="Kre9/Knh1-like_N"/>
</dbReference>
<evidence type="ECO:0000313" key="5">
    <source>
        <dbReference type="Proteomes" id="UP000030854"/>
    </source>
</evidence>
<evidence type="ECO:0000256" key="1">
    <source>
        <dbReference type="ARBA" id="ARBA00022729"/>
    </source>
</evidence>
<feature type="chain" id="PRO_5002061972" evidence="2">
    <location>
        <begin position="19"/>
        <end position="212"/>
    </location>
</feature>
<gene>
    <name evidence="4" type="ORF">EV44_g0061</name>
</gene>
<keyword evidence="5" id="KW-1185">Reference proteome</keyword>
<dbReference type="InterPro" id="IPR052982">
    <property type="entry name" value="SRP1/TIP1-like"/>
</dbReference>
<keyword evidence="1 2" id="KW-0732">Signal</keyword>
<evidence type="ECO:0000313" key="4">
    <source>
        <dbReference type="EMBL" id="KHJ33580.1"/>
    </source>
</evidence>
<protein>
    <submittedName>
        <fullName evidence="4">Putative extracellular matrix protein</fullName>
    </submittedName>
</protein>
<comment type="caution">
    <text evidence="4">The sequence shown here is derived from an EMBL/GenBank/DDBJ whole genome shotgun (WGS) entry which is preliminary data.</text>
</comment>
<evidence type="ECO:0000256" key="2">
    <source>
        <dbReference type="SAM" id="SignalP"/>
    </source>
</evidence>
<sequence>MHFTRSFVAGLLLSVAQAARLTNSAQDFASVTTGKPFTISWAEASGPVTILLKSGPSTNLRTVSTIASGQTGTSYVWIPDSSIPSGTYAFEIDDANGVNYSVQFPISGSTAPSSSYMPTASATYTSAYSTGYSSYVPTASYNSSSAIASPTYATSSYVSVYPTSSANFSSTSVSATSTSEPITIPSDTNSGSRTTSPLALVLLAIASFVILQ</sequence>
<dbReference type="PANTHER" id="PTHR40633">
    <property type="entry name" value="MATRIX PROTEIN, PUTATIVE (AFU_ORTHOLOGUE AFUA_8G05410)-RELATED"/>
    <property type="match status" value="1"/>
</dbReference>
<dbReference type="PANTHER" id="PTHR40633:SF1">
    <property type="entry name" value="GPI ANCHORED SERINE-THREONINE RICH PROTEIN (AFU_ORTHOLOGUE AFUA_1G03630)"/>
    <property type="match status" value="1"/>
</dbReference>
<dbReference type="STRING" id="52586.A0A0B1P8A0"/>
<feature type="domain" description="Yeast cell wall synthesis Kre9/Knh1-like N-terminal" evidence="3">
    <location>
        <begin position="29"/>
        <end position="106"/>
    </location>
</feature>
<evidence type="ECO:0000259" key="3">
    <source>
        <dbReference type="Pfam" id="PF10342"/>
    </source>
</evidence>
<organism evidence="4 5">
    <name type="scientific">Uncinula necator</name>
    <name type="common">Grape powdery mildew</name>
    <dbReference type="NCBI Taxonomy" id="52586"/>
    <lineage>
        <taxon>Eukaryota</taxon>
        <taxon>Fungi</taxon>
        <taxon>Dikarya</taxon>
        <taxon>Ascomycota</taxon>
        <taxon>Pezizomycotina</taxon>
        <taxon>Leotiomycetes</taxon>
        <taxon>Erysiphales</taxon>
        <taxon>Erysiphaceae</taxon>
        <taxon>Erysiphe</taxon>
    </lineage>
</organism>
<dbReference type="Proteomes" id="UP000030854">
    <property type="component" value="Unassembled WGS sequence"/>
</dbReference>
<dbReference type="AlphaFoldDB" id="A0A0B1P8A0"/>
<name>A0A0B1P8A0_UNCNE</name>
<proteinExistence type="predicted"/>
<dbReference type="EMBL" id="JNVN01001350">
    <property type="protein sequence ID" value="KHJ33580.1"/>
    <property type="molecule type" value="Genomic_DNA"/>
</dbReference>
<dbReference type="HOGENOM" id="CLU_065618_0_1_1"/>
<accession>A0A0B1P8A0</accession>
<dbReference type="Pfam" id="PF10342">
    <property type="entry name" value="Kre9_KNH"/>
    <property type="match status" value="1"/>
</dbReference>
<feature type="signal peptide" evidence="2">
    <location>
        <begin position="1"/>
        <end position="18"/>
    </location>
</feature>